<name>A0A3B0X6S3_9ZZZZ</name>
<feature type="compositionally biased region" description="Low complexity" evidence="1">
    <location>
        <begin position="129"/>
        <end position="138"/>
    </location>
</feature>
<reference evidence="2" key="1">
    <citation type="submission" date="2018-06" db="EMBL/GenBank/DDBJ databases">
        <authorList>
            <person name="Zhirakovskaya E."/>
        </authorList>
    </citation>
    <scope>NUCLEOTIDE SEQUENCE</scope>
</reference>
<feature type="region of interest" description="Disordered" evidence="1">
    <location>
        <begin position="47"/>
        <end position="152"/>
    </location>
</feature>
<dbReference type="AlphaFoldDB" id="A0A3B0X6S3"/>
<gene>
    <name evidence="2" type="ORF">MNBD_GAMMA11-1695</name>
</gene>
<organism evidence="2">
    <name type="scientific">hydrothermal vent metagenome</name>
    <dbReference type="NCBI Taxonomy" id="652676"/>
    <lineage>
        <taxon>unclassified sequences</taxon>
        <taxon>metagenomes</taxon>
        <taxon>ecological metagenomes</taxon>
    </lineage>
</organism>
<dbReference type="EMBL" id="UOFG01000218">
    <property type="protein sequence ID" value="VAW64005.1"/>
    <property type="molecule type" value="Genomic_DNA"/>
</dbReference>
<accession>A0A3B0X6S3</accession>
<feature type="compositionally biased region" description="Basic and acidic residues" evidence="1">
    <location>
        <begin position="83"/>
        <end position="92"/>
    </location>
</feature>
<protein>
    <submittedName>
        <fullName evidence="2">Uncharacterized protein</fullName>
    </submittedName>
</protein>
<evidence type="ECO:0000256" key="1">
    <source>
        <dbReference type="SAM" id="MobiDB-lite"/>
    </source>
</evidence>
<proteinExistence type="predicted"/>
<sequence length="152" mass="16830">MKNRKSLYSTIALLFAIPLAINTASISAGEEHLVDDQENPDQLQKIVDPEEKNARYGESNIVISGDGDKHNEIVTPDPLESSVSKRHDEKAHAKSTKLQPHEVTEDDMAIEPPDLLLKETRPQKKAQKKSSSSSSTKNSDLEMPDPLLDSMN</sequence>
<evidence type="ECO:0000313" key="2">
    <source>
        <dbReference type="EMBL" id="VAW64005.1"/>
    </source>
</evidence>